<evidence type="ECO:0000313" key="8">
    <source>
        <dbReference type="Proteomes" id="UP000233597"/>
    </source>
</evidence>
<comment type="similarity">
    <text evidence="1">Belongs to the metallo-beta-lactamase superfamily.</text>
</comment>
<comment type="caution">
    <text evidence="7">The sequence shown here is derived from an EMBL/GenBank/DDBJ whole genome shotgun (WGS) entry which is preliminary data.</text>
</comment>
<evidence type="ECO:0000256" key="2">
    <source>
        <dbReference type="ARBA" id="ARBA00022723"/>
    </source>
</evidence>
<evidence type="ECO:0000256" key="1">
    <source>
        <dbReference type="ARBA" id="ARBA00007749"/>
    </source>
</evidence>
<dbReference type="AlphaFoldDB" id="A0A2N3KGV1"/>
<dbReference type="SUPFAM" id="SSF56281">
    <property type="entry name" value="Metallo-hydrolase/oxidoreductase"/>
    <property type="match status" value="1"/>
</dbReference>
<gene>
    <name evidence="7" type="ORF">COO20_21890</name>
</gene>
<evidence type="ECO:0000256" key="5">
    <source>
        <dbReference type="SAM" id="MobiDB-lite"/>
    </source>
</evidence>
<dbReference type="InterPro" id="IPR001279">
    <property type="entry name" value="Metallo-B-lactamas"/>
</dbReference>
<dbReference type="PANTHER" id="PTHR42978">
    <property type="entry name" value="QUORUM-QUENCHING LACTONASE YTNP-RELATED-RELATED"/>
    <property type="match status" value="1"/>
</dbReference>
<accession>A0A2N3KGV1</accession>
<evidence type="ECO:0000256" key="4">
    <source>
        <dbReference type="ARBA" id="ARBA00022833"/>
    </source>
</evidence>
<dbReference type="Proteomes" id="UP000233597">
    <property type="component" value="Unassembled WGS sequence"/>
</dbReference>
<dbReference type="PANTHER" id="PTHR42978:SF6">
    <property type="entry name" value="QUORUM-QUENCHING LACTONASE YTNP-RELATED"/>
    <property type="match status" value="1"/>
</dbReference>
<feature type="region of interest" description="Disordered" evidence="5">
    <location>
        <begin position="49"/>
        <end position="80"/>
    </location>
</feature>
<keyword evidence="2" id="KW-0479">Metal-binding</keyword>
<dbReference type="InterPro" id="IPR051013">
    <property type="entry name" value="MBL_superfamily_lactonases"/>
</dbReference>
<evidence type="ECO:0000256" key="3">
    <source>
        <dbReference type="ARBA" id="ARBA00022801"/>
    </source>
</evidence>
<sequence>MKWSILCIIGIDLIDDKARYTLFDATSKASTALPAHASAGIKQEAIMDVSPKPPAHPRQSSQPDQPIPQGQPQQTNAAPGLYPIMQGETAIIALCDGALPFPLDALYRNTTPEHVRDRFRHHGQELPAPGSFNAFLVARPDRLILIDTGSGDLGGPALGQLAGNLLTAGYQPAQVDDIILTHLDNDHFGGLIRNGDMAFPNARVHMPKRDADFFLSPAAMAKAPAPMQPHFKNAIACITPYANAGRISIYDDNEAPIPGIAQSILLPGHSPGHSGIIVQTGMELQDSATALLCWGDISHGHILQFEDPDIAICFDVDITAAIASRKQALELAAREQLLVAGCHIAFPGLGHVSRHQNETAYCWHPATS</sequence>
<dbReference type="EMBL" id="NWTK01000018">
    <property type="protein sequence ID" value="PKR49683.1"/>
    <property type="molecule type" value="Genomic_DNA"/>
</dbReference>
<dbReference type="InterPro" id="IPR036866">
    <property type="entry name" value="RibonucZ/Hydroxyglut_hydro"/>
</dbReference>
<evidence type="ECO:0000313" key="7">
    <source>
        <dbReference type="EMBL" id="PKR49683.1"/>
    </source>
</evidence>
<dbReference type="CDD" id="cd07720">
    <property type="entry name" value="OPHC2-like_MBL-fold"/>
    <property type="match status" value="1"/>
</dbReference>
<evidence type="ECO:0000259" key="6">
    <source>
        <dbReference type="SMART" id="SM00849"/>
    </source>
</evidence>
<dbReference type="GO" id="GO:0046872">
    <property type="term" value="F:metal ion binding"/>
    <property type="evidence" value="ECO:0007669"/>
    <property type="project" value="UniProtKB-KW"/>
</dbReference>
<dbReference type="SMART" id="SM00849">
    <property type="entry name" value="Lactamase_B"/>
    <property type="match status" value="1"/>
</dbReference>
<proteinExistence type="inferred from homology"/>
<name>A0A2N3KGV1_9PROT</name>
<dbReference type="GO" id="GO:0016787">
    <property type="term" value="F:hydrolase activity"/>
    <property type="evidence" value="ECO:0007669"/>
    <property type="project" value="UniProtKB-KW"/>
</dbReference>
<protein>
    <submittedName>
        <fullName evidence="7">MBL fold metallo-hydrolase</fullName>
    </submittedName>
</protein>
<organism evidence="7 8">
    <name type="scientific">Thalassospira marina</name>
    <dbReference type="NCBI Taxonomy" id="2048283"/>
    <lineage>
        <taxon>Bacteria</taxon>
        <taxon>Pseudomonadati</taxon>
        <taxon>Pseudomonadota</taxon>
        <taxon>Alphaproteobacteria</taxon>
        <taxon>Rhodospirillales</taxon>
        <taxon>Thalassospiraceae</taxon>
        <taxon>Thalassospira</taxon>
    </lineage>
</organism>
<keyword evidence="3 7" id="KW-0378">Hydrolase</keyword>
<dbReference type="Gene3D" id="3.60.15.10">
    <property type="entry name" value="Ribonuclease Z/Hydroxyacylglutathione hydrolase-like"/>
    <property type="match status" value="1"/>
</dbReference>
<reference evidence="7 8" key="1">
    <citation type="submission" date="2017-09" db="EMBL/GenBank/DDBJ databases">
        <title>Biodiversity and function of Thalassospira species in the particle-attached aromatic-hydrocarbon-degrading consortia from the surface seawater of the South China Sea.</title>
        <authorList>
            <person name="Dong C."/>
            <person name="Liu R."/>
            <person name="Shao Z."/>
        </authorList>
    </citation>
    <scope>NUCLEOTIDE SEQUENCE [LARGE SCALE GENOMIC DNA]</scope>
    <source>
        <strain evidence="7 8">CSC1P2</strain>
    </source>
</reference>
<feature type="domain" description="Metallo-beta-lactamase" evidence="6">
    <location>
        <begin position="131"/>
        <end position="343"/>
    </location>
</feature>
<dbReference type="Pfam" id="PF00753">
    <property type="entry name" value="Lactamase_B"/>
    <property type="match status" value="1"/>
</dbReference>
<keyword evidence="4" id="KW-0862">Zinc</keyword>
<feature type="compositionally biased region" description="Low complexity" evidence="5">
    <location>
        <begin position="57"/>
        <end position="74"/>
    </location>
</feature>